<keyword evidence="10" id="KW-0408">Iron</keyword>
<feature type="transmembrane region" description="Helical" evidence="13">
    <location>
        <begin position="98"/>
        <end position="118"/>
    </location>
</feature>
<gene>
    <name evidence="15" type="ORF">C8J30_103207</name>
</gene>
<comment type="caution">
    <text evidence="15">The sequence shown here is derived from an EMBL/GenBank/DDBJ whole genome shotgun (WGS) entry which is preliminary data.</text>
</comment>
<evidence type="ECO:0000256" key="6">
    <source>
        <dbReference type="ARBA" id="ARBA00022692"/>
    </source>
</evidence>
<dbReference type="Pfam" id="PF01292">
    <property type="entry name" value="Ni_hydr_CYTB"/>
    <property type="match status" value="1"/>
</dbReference>
<evidence type="ECO:0000256" key="5">
    <source>
        <dbReference type="ARBA" id="ARBA00022617"/>
    </source>
</evidence>
<dbReference type="GO" id="GO:0005886">
    <property type="term" value="C:plasma membrane"/>
    <property type="evidence" value="ECO:0007669"/>
    <property type="project" value="UniProtKB-SubCell"/>
</dbReference>
<keyword evidence="3" id="KW-0813">Transport</keyword>
<evidence type="ECO:0000256" key="11">
    <source>
        <dbReference type="ARBA" id="ARBA00023136"/>
    </source>
</evidence>
<dbReference type="SUPFAM" id="SSF81342">
    <property type="entry name" value="Transmembrane di-heme cytochromes"/>
    <property type="match status" value="1"/>
</dbReference>
<feature type="transmembrane region" description="Helical" evidence="13">
    <location>
        <begin position="12"/>
        <end position="29"/>
    </location>
</feature>
<name>A0A318U095_9RHOB</name>
<evidence type="ECO:0000256" key="1">
    <source>
        <dbReference type="ARBA" id="ARBA00001970"/>
    </source>
</evidence>
<dbReference type="Proteomes" id="UP000247727">
    <property type="component" value="Unassembled WGS sequence"/>
</dbReference>
<dbReference type="OrthoDB" id="8156287at2"/>
<reference evidence="15 16" key="1">
    <citation type="submission" date="2018-06" db="EMBL/GenBank/DDBJ databases">
        <title>Genomic Encyclopedia of Type Strains, Phase III (KMG-III): the genomes of soil and plant-associated and newly described type strains.</title>
        <authorList>
            <person name="Whitman W."/>
        </authorList>
    </citation>
    <scope>NUCLEOTIDE SEQUENCE [LARGE SCALE GENOMIC DNA]</scope>
    <source>
        <strain evidence="15 16">JA737</strain>
    </source>
</reference>
<dbReference type="PANTHER" id="PTHR30529:SF7">
    <property type="entry name" value="CYTOCHROME B561 BACTERIAL_NI-HYDROGENASE DOMAIN-CONTAINING PROTEIN"/>
    <property type="match status" value="1"/>
</dbReference>
<evidence type="ECO:0000256" key="3">
    <source>
        <dbReference type="ARBA" id="ARBA00022448"/>
    </source>
</evidence>
<feature type="domain" description="Cytochrome b561 bacterial/Ni-hydrogenase" evidence="14">
    <location>
        <begin position="7"/>
        <end position="159"/>
    </location>
</feature>
<keyword evidence="7" id="KW-0479">Metal-binding</keyword>
<evidence type="ECO:0000256" key="7">
    <source>
        <dbReference type="ARBA" id="ARBA00022723"/>
    </source>
</evidence>
<proteinExistence type="inferred from homology"/>
<keyword evidence="6 13" id="KW-0812">Transmembrane</keyword>
<organism evidence="15 16">
    <name type="scientific">Rhodobacter viridis</name>
    <dbReference type="NCBI Taxonomy" id="1054202"/>
    <lineage>
        <taxon>Bacteria</taxon>
        <taxon>Pseudomonadati</taxon>
        <taxon>Pseudomonadota</taxon>
        <taxon>Alphaproteobacteria</taxon>
        <taxon>Rhodobacterales</taxon>
        <taxon>Rhodobacter group</taxon>
        <taxon>Rhodobacter</taxon>
    </lineage>
</organism>
<evidence type="ECO:0000313" key="15">
    <source>
        <dbReference type="EMBL" id="PYF11111.1"/>
    </source>
</evidence>
<keyword evidence="5" id="KW-0349">Heme</keyword>
<keyword evidence="16" id="KW-1185">Reference proteome</keyword>
<dbReference type="InterPro" id="IPR052168">
    <property type="entry name" value="Cytochrome_b561_oxidase"/>
</dbReference>
<dbReference type="EMBL" id="QJTK01000003">
    <property type="protein sequence ID" value="PYF11111.1"/>
    <property type="molecule type" value="Genomic_DNA"/>
</dbReference>
<dbReference type="RefSeq" id="WP_110804889.1">
    <property type="nucleotide sequence ID" value="NZ_QJTK01000003.1"/>
</dbReference>
<sequence>MPISKGYSRTQILLHWAVAVLIIPQFLFNDAIGEAFDAGLEGTAVPFNAAAPLHILTGLLICAAVIWRVVLRITHGAPAPVSDPKAPMTKVAKGVHHLLYVVLTLIVVSGATAKFGGIEAAGDAHGILTTVLLVLLALHVAGALKQQFVEKTNVIARMMKAE</sequence>
<keyword evidence="8" id="KW-0249">Electron transport</keyword>
<dbReference type="PANTHER" id="PTHR30529">
    <property type="entry name" value="CYTOCHROME B561"/>
    <property type="match status" value="1"/>
</dbReference>
<dbReference type="GO" id="GO:0009055">
    <property type="term" value="F:electron transfer activity"/>
    <property type="evidence" value="ECO:0007669"/>
    <property type="project" value="InterPro"/>
</dbReference>
<dbReference type="InterPro" id="IPR016174">
    <property type="entry name" value="Di-haem_cyt_TM"/>
</dbReference>
<evidence type="ECO:0000259" key="14">
    <source>
        <dbReference type="Pfam" id="PF01292"/>
    </source>
</evidence>
<evidence type="ECO:0000313" key="16">
    <source>
        <dbReference type="Proteomes" id="UP000247727"/>
    </source>
</evidence>
<evidence type="ECO:0000256" key="12">
    <source>
        <dbReference type="ARBA" id="ARBA00037975"/>
    </source>
</evidence>
<dbReference type="InterPro" id="IPR011577">
    <property type="entry name" value="Cyt_b561_bac/Ni-Hgenase"/>
</dbReference>
<dbReference type="GO" id="GO:0022904">
    <property type="term" value="P:respiratory electron transport chain"/>
    <property type="evidence" value="ECO:0007669"/>
    <property type="project" value="InterPro"/>
</dbReference>
<protein>
    <submittedName>
        <fullName evidence="15">Cytochrome b561</fullName>
    </submittedName>
</protein>
<evidence type="ECO:0000256" key="8">
    <source>
        <dbReference type="ARBA" id="ARBA00022982"/>
    </source>
</evidence>
<evidence type="ECO:0000256" key="10">
    <source>
        <dbReference type="ARBA" id="ARBA00023004"/>
    </source>
</evidence>
<dbReference type="GO" id="GO:0046872">
    <property type="term" value="F:metal ion binding"/>
    <property type="evidence" value="ECO:0007669"/>
    <property type="project" value="UniProtKB-KW"/>
</dbReference>
<comment type="similarity">
    <text evidence="12">Belongs to the cytochrome b561 family.</text>
</comment>
<comment type="cofactor">
    <cofactor evidence="1">
        <name>heme b</name>
        <dbReference type="ChEBI" id="CHEBI:60344"/>
    </cofactor>
</comment>
<keyword evidence="11 13" id="KW-0472">Membrane</keyword>
<evidence type="ECO:0000256" key="13">
    <source>
        <dbReference type="SAM" id="Phobius"/>
    </source>
</evidence>
<keyword evidence="4" id="KW-1003">Cell membrane</keyword>
<evidence type="ECO:0000256" key="2">
    <source>
        <dbReference type="ARBA" id="ARBA00004651"/>
    </source>
</evidence>
<dbReference type="AlphaFoldDB" id="A0A318U095"/>
<keyword evidence="9 13" id="KW-1133">Transmembrane helix</keyword>
<feature type="transmembrane region" description="Helical" evidence="13">
    <location>
        <begin position="124"/>
        <end position="144"/>
    </location>
</feature>
<comment type="subcellular location">
    <subcellularLocation>
        <location evidence="2">Cell membrane</location>
        <topology evidence="2">Multi-pass membrane protein</topology>
    </subcellularLocation>
</comment>
<evidence type="ECO:0000256" key="9">
    <source>
        <dbReference type="ARBA" id="ARBA00022989"/>
    </source>
</evidence>
<accession>A0A318U095</accession>
<evidence type="ECO:0000256" key="4">
    <source>
        <dbReference type="ARBA" id="ARBA00022475"/>
    </source>
</evidence>
<feature type="transmembrane region" description="Helical" evidence="13">
    <location>
        <begin position="49"/>
        <end position="70"/>
    </location>
</feature>
<dbReference type="GO" id="GO:0020037">
    <property type="term" value="F:heme binding"/>
    <property type="evidence" value="ECO:0007669"/>
    <property type="project" value="TreeGrafter"/>
</dbReference>